<proteinExistence type="predicted"/>
<gene>
    <name evidence="2" type="ORF">GRB96_04635</name>
</gene>
<evidence type="ECO:0000313" key="2">
    <source>
        <dbReference type="EMBL" id="NAW33709.1"/>
    </source>
</evidence>
<keyword evidence="1" id="KW-0812">Transmembrane</keyword>
<organism evidence="2 3">
    <name type="scientific">Halomonas alimentaria</name>
    <dbReference type="NCBI Taxonomy" id="147248"/>
    <lineage>
        <taxon>Bacteria</taxon>
        <taxon>Pseudomonadati</taxon>
        <taxon>Pseudomonadota</taxon>
        <taxon>Gammaproteobacteria</taxon>
        <taxon>Oceanospirillales</taxon>
        <taxon>Halomonadaceae</taxon>
        <taxon>Halomonas</taxon>
    </lineage>
</organism>
<feature type="transmembrane region" description="Helical" evidence="1">
    <location>
        <begin position="28"/>
        <end position="51"/>
    </location>
</feature>
<name>A0A7X5ANU9_9GAMM</name>
<sequence>MAVTRQTATTQRTTPVVVMGVRGRQCRLLRTTLVAAIAAGVMAHASLSIAADASTQHRLNPGVRPGDIVIMREVEPTHIRSVDRYAGPITSRANVRDAGMEMQRRLVSGGVVALSDDRAAGVRSTAVSTAGVALRHTELLRTGLEGVEVGSRRAASPLGGGSASGGVAGRVTSATAGIAGSVNRALAPLTGRN</sequence>
<keyword evidence="1" id="KW-1133">Transmembrane helix</keyword>
<evidence type="ECO:0000256" key="1">
    <source>
        <dbReference type="SAM" id="Phobius"/>
    </source>
</evidence>
<dbReference type="Proteomes" id="UP000487929">
    <property type="component" value="Unassembled WGS sequence"/>
</dbReference>
<keyword evidence="1" id="KW-0472">Membrane</keyword>
<accession>A0A7X5ANU9</accession>
<protein>
    <submittedName>
        <fullName evidence="2">Uncharacterized protein</fullName>
    </submittedName>
</protein>
<reference evidence="2 3" key="1">
    <citation type="submission" date="2019-12" db="EMBL/GenBank/DDBJ databases">
        <title>Draft genome sequencing of Halomonas alimentaria DSM 15356.</title>
        <authorList>
            <person name="Pandiyan K."/>
            <person name="Kushwaha P."/>
            <person name="Gowdham M."/>
            <person name="Chakdar H."/>
            <person name="Singh A."/>
            <person name="Kumar M."/>
            <person name="Saxena A.K."/>
        </authorList>
    </citation>
    <scope>NUCLEOTIDE SEQUENCE [LARGE SCALE GENOMIC DNA]</scope>
    <source>
        <strain evidence="2 3">DSM 15356</strain>
    </source>
</reference>
<dbReference type="AlphaFoldDB" id="A0A7X5ANU9"/>
<comment type="caution">
    <text evidence="2">The sequence shown here is derived from an EMBL/GenBank/DDBJ whole genome shotgun (WGS) entry which is preliminary data.</text>
</comment>
<evidence type="ECO:0000313" key="3">
    <source>
        <dbReference type="Proteomes" id="UP000487929"/>
    </source>
</evidence>
<dbReference type="RefSeq" id="WP_161430938.1">
    <property type="nucleotide sequence ID" value="NZ_WUTT01000001.1"/>
</dbReference>
<keyword evidence="3" id="KW-1185">Reference proteome</keyword>
<dbReference type="OrthoDB" id="6174303at2"/>
<dbReference type="EMBL" id="WUTT01000001">
    <property type="protein sequence ID" value="NAW33709.1"/>
    <property type="molecule type" value="Genomic_DNA"/>
</dbReference>